<dbReference type="HAMAP" id="MF_00082">
    <property type="entry name" value="ArgB"/>
    <property type="match status" value="1"/>
</dbReference>
<comment type="similarity">
    <text evidence="9">Belongs to the acetylglutamate kinase family. ArgB subfamily.</text>
</comment>
<accession>F2LTQ1</accession>
<dbReference type="InterPro" id="IPR001048">
    <property type="entry name" value="Asp/Glu/Uridylate_kinase"/>
</dbReference>
<comment type="pathway">
    <text evidence="1 9">Amino-acid biosynthesis; L-arginine biosynthesis; N(2)-acetyl-L-ornithine from L-glutamate: step 2/4.</text>
</comment>
<dbReference type="EC" id="2.7.2.8" evidence="9"/>
<gene>
    <name evidence="9" type="primary">argB</name>
    <name evidence="11" type="ordered locus">Hipma_1471</name>
</gene>
<protein>
    <recommendedName>
        <fullName evidence="9">Acetylglutamate kinase</fullName>
        <ecNumber evidence="9">2.7.2.8</ecNumber>
    </recommendedName>
    <alternativeName>
        <fullName evidence="9">N-acetyl-L-glutamate 5-phosphotransferase</fullName>
    </alternativeName>
    <alternativeName>
        <fullName evidence="9">NAG kinase</fullName>
        <shortName evidence="9">NAGK</shortName>
    </alternativeName>
</protein>
<dbReference type="InterPro" id="IPR041727">
    <property type="entry name" value="NAGK-C"/>
</dbReference>
<dbReference type="Pfam" id="PF00696">
    <property type="entry name" value="AA_kinase"/>
    <property type="match status" value="1"/>
</dbReference>
<dbReference type="Gene3D" id="3.40.1160.10">
    <property type="entry name" value="Acetylglutamate kinase-like"/>
    <property type="match status" value="1"/>
</dbReference>
<keyword evidence="7 9" id="KW-0067">ATP-binding</keyword>
<feature type="binding site" evidence="9">
    <location>
        <position position="178"/>
    </location>
    <ligand>
        <name>substrate</name>
    </ligand>
</feature>
<evidence type="ECO:0000256" key="8">
    <source>
        <dbReference type="ARBA" id="ARBA00048141"/>
    </source>
</evidence>
<dbReference type="GO" id="GO:0042450">
    <property type="term" value="P:L-arginine biosynthetic process via ornithine"/>
    <property type="evidence" value="ECO:0007669"/>
    <property type="project" value="UniProtKB-UniRule"/>
</dbReference>
<dbReference type="KEGG" id="hmr:Hipma_1471"/>
<feature type="site" description="Transition state stabilizer" evidence="9">
    <location>
        <position position="26"/>
    </location>
</feature>
<keyword evidence="6 9" id="KW-0418">Kinase</keyword>
<keyword evidence="12" id="KW-1185">Reference proteome</keyword>
<dbReference type="UniPathway" id="UPA00068">
    <property type="reaction ID" value="UER00107"/>
</dbReference>
<dbReference type="FunCoup" id="F2LTQ1">
    <property type="interactions" value="301"/>
</dbReference>
<dbReference type="CDD" id="cd04250">
    <property type="entry name" value="AAK_NAGK-C"/>
    <property type="match status" value="1"/>
</dbReference>
<dbReference type="PANTHER" id="PTHR23342:SF0">
    <property type="entry name" value="N-ACETYLGLUTAMATE SYNTHASE, MITOCHONDRIAL"/>
    <property type="match status" value="1"/>
</dbReference>
<dbReference type="InterPro" id="IPR037528">
    <property type="entry name" value="ArgB"/>
</dbReference>
<dbReference type="EMBL" id="CP002606">
    <property type="protein sequence ID" value="AEA34427.1"/>
    <property type="molecule type" value="Genomic_DNA"/>
</dbReference>
<reference evidence="12" key="2">
    <citation type="submission" date="2011-03" db="EMBL/GenBank/DDBJ databases">
        <title>The complete genome of Hippea maritima DSM 10411.</title>
        <authorList>
            <consortium name="US DOE Joint Genome Institute (JGI-PGF)"/>
            <person name="Lucas S."/>
            <person name="Copeland A."/>
            <person name="Lapidus A."/>
            <person name="Bruce D."/>
            <person name="Goodwin L."/>
            <person name="Pitluck S."/>
            <person name="Peters L."/>
            <person name="Kyrpides N."/>
            <person name="Mavromatis K."/>
            <person name="Pagani I."/>
            <person name="Ivanova N."/>
            <person name="Mikhailova N."/>
            <person name="Lu M."/>
            <person name="Detter J.C."/>
            <person name="Tapia R."/>
            <person name="Han C."/>
            <person name="Land M."/>
            <person name="Hauser L."/>
            <person name="Markowitz V."/>
            <person name="Cheng J.-F."/>
            <person name="Hugenholtz P."/>
            <person name="Woyke T."/>
            <person name="Wu D."/>
            <person name="Spring S."/>
            <person name="Schroeder M."/>
            <person name="Brambilla E."/>
            <person name="Klenk H.-P."/>
            <person name="Eisen J.A."/>
        </authorList>
    </citation>
    <scope>NUCLEOTIDE SEQUENCE [LARGE SCALE GENOMIC DNA]</scope>
    <source>
        <strain evidence="12">ATCC 700847 / DSM 10411 / MH2</strain>
    </source>
</reference>
<comment type="subcellular location">
    <subcellularLocation>
        <location evidence="9">Cytoplasm</location>
    </subcellularLocation>
</comment>
<dbReference type="HOGENOM" id="CLU_053680_0_0_7"/>
<dbReference type="InterPro" id="IPR004662">
    <property type="entry name" value="AcgluKinase_fam"/>
</dbReference>
<dbReference type="SUPFAM" id="SSF53633">
    <property type="entry name" value="Carbamate kinase-like"/>
    <property type="match status" value="1"/>
</dbReference>
<evidence type="ECO:0000256" key="9">
    <source>
        <dbReference type="HAMAP-Rule" id="MF_00082"/>
    </source>
</evidence>
<dbReference type="RefSeq" id="WP_013682456.1">
    <property type="nucleotide sequence ID" value="NC_015318.1"/>
</dbReference>
<name>F2LTQ1_HIPMA</name>
<comment type="function">
    <text evidence="9">Catalyzes the ATP-dependent phosphorylation of N-acetyl-L-glutamate.</text>
</comment>
<evidence type="ECO:0000259" key="10">
    <source>
        <dbReference type="Pfam" id="PF00696"/>
    </source>
</evidence>
<evidence type="ECO:0000313" key="11">
    <source>
        <dbReference type="EMBL" id="AEA34427.1"/>
    </source>
</evidence>
<dbReference type="eggNOG" id="COG0548">
    <property type="taxonomic scope" value="Bacteria"/>
</dbReference>
<dbReference type="InParanoid" id="F2LTQ1"/>
<evidence type="ECO:0000313" key="12">
    <source>
        <dbReference type="Proteomes" id="UP000008139"/>
    </source>
</evidence>
<evidence type="ECO:0000256" key="6">
    <source>
        <dbReference type="ARBA" id="ARBA00022777"/>
    </source>
</evidence>
<dbReference type="PIRSF" id="PIRSF000728">
    <property type="entry name" value="NAGK"/>
    <property type="match status" value="1"/>
</dbReference>
<proteinExistence type="inferred from homology"/>
<dbReference type="GO" id="GO:0003991">
    <property type="term" value="F:acetylglutamate kinase activity"/>
    <property type="evidence" value="ECO:0007669"/>
    <property type="project" value="UniProtKB-UniRule"/>
</dbReference>
<comment type="catalytic activity">
    <reaction evidence="8 9">
        <text>N-acetyl-L-glutamate + ATP = N-acetyl-L-glutamyl 5-phosphate + ADP</text>
        <dbReference type="Rhea" id="RHEA:14629"/>
        <dbReference type="ChEBI" id="CHEBI:30616"/>
        <dbReference type="ChEBI" id="CHEBI:44337"/>
        <dbReference type="ChEBI" id="CHEBI:57936"/>
        <dbReference type="ChEBI" id="CHEBI:456216"/>
        <dbReference type="EC" id="2.7.2.8"/>
    </reaction>
</comment>
<evidence type="ECO:0000256" key="1">
    <source>
        <dbReference type="ARBA" id="ARBA00004828"/>
    </source>
</evidence>
<reference evidence="11 12" key="1">
    <citation type="journal article" date="2011" name="Stand. Genomic Sci.">
        <title>Complete genome sequence of the thermophilic sulfur-reducer Hippea maritima type strain (MH(2)).</title>
        <authorList>
            <person name="Huntemann M."/>
            <person name="Lu M."/>
            <person name="Nolan M."/>
            <person name="Lapidus A."/>
            <person name="Lucas S."/>
            <person name="Hammon N."/>
            <person name="Deshpande S."/>
            <person name="Cheng J.F."/>
            <person name="Tapia R."/>
            <person name="Han C."/>
            <person name="Goodwin L."/>
            <person name="Pitluck S."/>
            <person name="Liolios K."/>
            <person name="Pagani I."/>
            <person name="Ivanova N."/>
            <person name="Ovchinikova G."/>
            <person name="Pati A."/>
            <person name="Chen A."/>
            <person name="Palaniappan K."/>
            <person name="Land M."/>
            <person name="Hauser L."/>
            <person name="Jeffries C.D."/>
            <person name="Detter J.C."/>
            <person name="Brambilla E.M."/>
            <person name="Rohde M."/>
            <person name="Spring S."/>
            <person name="Goker M."/>
            <person name="Woyke T."/>
            <person name="Bristow J."/>
            <person name="Eisen J.A."/>
            <person name="Markowitz V."/>
            <person name="Hugenholtz P."/>
            <person name="Kyrpides N.C."/>
            <person name="Klenk H.P."/>
            <person name="Mavromatis K."/>
        </authorList>
    </citation>
    <scope>NUCLEOTIDE SEQUENCE [LARGE SCALE GENOMIC DNA]</scope>
    <source>
        <strain evidence="12">ATCC 700847 / DSM 10411 / MH2</strain>
    </source>
</reference>
<evidence type="ECO:0000256" key="3">
    <source>
        <dbReference type="ARBA" id="ARBA00022605"/>
    </source>
</evidence>
<dbReference type="InterPro" id="IPR036393">
    <property type="entry name" value="AceGlu_kinase-like_sf"/>
</dbReference>
<dbReference type="AlphaFoldDB" id="F2LTQ1"/>
<organism evidence="11 12">
    <name type="scientific">Hippea maritima (strain ATCC 700847 / DSM 10411 / MH2)</name>
    <dbReference type="NCBI Taxonomy" id="760142"/>
    <lineage>
        <taxon>Bacteria</taxon>
        <taxon>Pseudomonadati</taxon>
        <taxon>Campylobacterota</taxon>
        <taxon>Desulfurellia</taxon>
        <taxon>Desulfurellales</taxon>
        <taxon>Hippeaceae</taxon>
        <taxon>Hippea</taxon>
    </lineage>
</organism>
<keyword evidence="5 9" id="KW-0547">Nucleotide-binding</keyword>
<dbReference type="NCBIfam" id="TIGR00761">
    <property type="entry name" value="argB"/>
    <property type="match status" value="1"/>
</dbReference>
<sequence length="283" mass="30648">MFDKGDCLVEVLPYIKKFYSKTVVIKYGGSAMIEPKLRESFSKDVSLLKYVGINPIVVHGGGPEIGDVLKRLNIESKFYEGLRITDENTMEVVVMVLAGKVNKEIVLQINKNGGRAVGISGVDAQIIKAKKKLLKDIDLGLVGDVESVNPTILMHLSESGYIPVVSPIGVDDDGKRYNINADSVASAIAISLKAEKLIYLTDTDGVLNKEGELISSIEMSQISQMINDGTITGGMIPKLLSAKEAINKGVNKVHIINGTKIHSLLEEIFTQEGVGSQIYAKES</sequence>
<evidence type="ECO:0000256" key="5">
    <source>
        <dbReference type="ARBA" id="ARBA00022741"/>
    </source>
</evidence>
<dbReference type="PANTHER" id="PTHR23342">
    <property type="entry name" value="N-ACETYLGLUTAMATE SYNTHASE"/>
    <property type="match status" value="1"/>
</dbReference>
<dbReference type="GO" id="GO:0005737">
    <property type="term" value="C:cytoplasm"/>
    <property type="evidence" value="ECO:0007669"/>
    <property type="project" value="UniProtKB-SubCell"/>
</dbReference>
<feature type="binding site" evidence="9">
    <location>
        <begin position="61"/>
        <end position="62"/>
    </location>
    <ligand>
        <name>substrate</name>
    </ligand>
</feature>
<feature type="site" description="Transition state stabilizer" evidence="9">
    <location>
        <position position="238"/>
    </location>
</feature>
<evidence type="ECO:0000256" key="7">
    <source>
        <dbReference type="ARBA" id="ARBA00022840"/>
    </source>
</evidence>
<feature type="binding site" evidence="9">
    <location>
        <position position="83"/>
    </location>
    <ligand>
        <name>substrate</name>
    </ligand>
</feature>
<dbReference type="OrthoDB" id="9803155at2"/>
<evidence type="ECO:0000256" key="2">
    <source>
        <dbReference type="ARBA" id="ARBA00022571"/>
    </source>
</evidence>
<keyword evidence="4 9" id="KW-0808">Transferase</keyword>
<keyword evidence="9" id="KW-0963">Cytoplasm</keyword>
<dbReference type="STRING" id="760142.Hipma_1471"/>
<keyword evidence="3 9" id="KW-0028">Amino-acid biosynthesis</keyword>
<dbReference type="FunFam" id="3.40.1160.10:FF:000004">
    <property type="entry name" value="Acetylglutamate kinase"/>
    <property type="match status" value="1"/>
</dbReference>
<keyword evidence="2 9" id="KW-0055">Arginine biosynthesis</keyword>
<dbReference type="Proteomes" id="UP000008139">
    <property type="component" value="Chromosome"/>
</dbReference>
<evidence type="ECO:0000256" key="4">
    <source>
        <dbReference type="ARBA" id="ARBA00022679"/>
    </source>
</evidence>
<dbReference type="GO" id="GO:0005524">
    <property type="term" value="F:ATP binding"/>
    <property type="evidence" value="ECO:0007669"/>
    <property type="project" value="UniProtKB-UniRule"/>
</dbReference>
<feature type="domain" description="Aspartate/glutamate/uridylate kinase" evidence="10">
    <location>
        <begin position="21"/>
        <end position="257"/>
    </location>
</feature>